<feature type="domain" description="Glycosyl hydrolase family 95 N-terminal" evidence="1">
    <location>
        <begin position="3"/>
        <end position="250"/>
    </location>
</feature>
<comment type="caution">
    <text evidence="4">The sequence shown here is derived from an EMBL/GenBank/DDBJ whole genome shotgun (WGS) entry which is preliminary data.</text>
</comment>
<dbReference type="InterPro" id="IPR008928">
    <property type="entry name" value="6-hairpin_glycosidase_sf"/>
</dbReference>
<evidence type="ECO:0000313" key="5">
    <source>
        <dbReference type="Proteomes" id="UP000680304"/>
    </source>
</evidence>
<keyword evidence="4" id="KW-0378">Hydrolase</keyword>
<dbReference type="RefSeq" id="WP_213527204.1">
    <property type="nucleotide sequence ID" value="NZ_BOVJ01000016.1"/>
</dbReference>
<dbReference type="PIRSF" id="PIRSF007663">
    <property type="entry name" value="UCP007663"/>
    <property type="match status" value="1"/>
</dbReference>
<dbReference type="Gene3D" id="2.70.98.50">
    <property type="entry name" value="putative glycoside hydrolase family protein from bacillus halodurans"/>
    <property type="match status" value="1"/>
</dbReference>
<dbReference type="InterPro" id="IPR013780">
    <property type="entry name" value="Glyco_hydro_b"/>
</dbReference>
<evidence type="ECO:0000259" key="1">
    <source>
        <dbReference type="Pfam" id="PF14498"/>
    </source>
</evidence>
<dbReference type="Pfam" id="PF22124">
    <property type="entry name" value="Glyco_hydro_95_cat"/>
    <property type="match status" value="1"/>
</dbReference>
<dbReference type="PANTHER" id="PTHR31084:SF0">
    <property type="entry name" value="ALPHA-L-FUCOSIDASE 2"/>
    <property type="match status" value="1"/>
</dbReference>
<organism evidence="4 5">
    <name type="scientific">Paenibacillus cisolokensis</name>
    <dbReference type="NCBI Taxonomy" id="1658519"/>
    <lineage>
        <taxon>Bacteria</taxon>
        <taxon>Bacillati</taxon>
        <taxon>Bacillota</taxon>
        <taxon>Bacilli</taxon>
        <taxon>Bacillales</taxon>
        <taxon>Paenibacillaceae</taxon>
        <taxon>Paenibacillus</taxon>
    </lineage>
</organism>
<reference evidence="4 5" key="1">
    <citation type="submission" date="2021-04" db="EMBL/GenBank/DDBJ databases">
        <title>Draft genome sequence of Paenibacillus cisolokensis, LC2-13A.</title>
        <authorList>
            <person name="Uke A."/>
            <person name="Chhe C."/>
            <person name="Baramee S."/>
            <person name="Kosugi A."/>
        </authorList>
    </citation>
    <scope>NUCLEOTIDE SEQUENCE [LARGE SCALE GENOMIC DNA]</scope>
    <source>
        <strain evidence="4 5">LC2-13A</strain>
    </source>
</reference>
<dbReference type="EMBL" id="BOVJ01000016">
    <property type="protein sequence ID" value="GIQ61947.1"/>
    <property type="molecule type" value="Genomic_DNA"/>
</dbReference>
<sequence length="799" mass="87730">MKLYYKMPARVWTEALPVGNGRLGAMVHGGIEVERLELNEDTLWSGCPKDGSNPQALSVLPEVRRLLAAKRYAEADKAARGMLGPYTQSYLPLGELKLRFGHGGDTSDYSRTLDLATGIARTVYTVGGTRYIRETFCSYPDQVIVTHIQAEGPGTVELEASFGCQLRHEVKAEDGRLVLRGRCPDHVDPNYYNTERPVVYREDGEADGMPFEGRLAASVDGGSCRVEGERLLIEGAKSATLIFGAATGFAGFDRSPGRDGRDPAPTVERTVGAALTKAYAELLAAHTADHKALFDRVELRLGSDKAEAGIPDGLTTDRRIAEFGDRDTGLVELLFQYGRYLMIASSRPGTQPANLQGIWNRDMRPPWSSNYTLNINTEMNYWPVETCNLAECHGPLLDYIGALAVTGRRIARVNYGCGGWVAHHNGDIWAHAAPAGDFGHGDPVWALWPMGGIWLCQHLWEHYQFGRDEQFLRDKAFPIMKEAARFALDFLIEDDQGRLITSPSTSPEHKFRTPDGELAAVGTASTMDMQLLWDLFSNCLEAIEVLGGEEQLRKEIADARERLLPMRIGKYGQLQEWPDDYEDEDVHHRHVSHLFGVYPGRQLTPEATPELFAAAKKSLERRGDDGTGWSLGWKVGLWARFRDGNRALALIGNLLRLVDEAAETNYHHGGVYPNLFDAHPPFQIDGNFGVTAGIAEMLLQSHDGILRLLPALPDAWPEGRVSGLRARGGYEVSIRWSGGALAAASVLSAHGGPCVVHAGTPVAVTCGGREIRTERREDGSIAFAAEAGRLYDISPGAAF</sequence>
<dbReference type="PANTHER" id="PTHR31084">
    <property type="entry name" value="ALPHA-L-FUCOSIDASE 2"/>
    <property type="match status" value="1"/>
</dbReference>
<feature type="domain" description="Alpha fucosidase A-like C-terminal" evidence="2">
    <location>
        <begin position="700"/>
        <end position="793"/>
    </location>
</feature>
<dbReference type="Pfam" id="PF14498">
    <property type="entry name" value="Glyco_hyd_65N_2"/>
    <property type="match status" value="1"/>
</dbReference>
<dbReference type="InterPro" id="IPR027414">
    <property type="entry name" value="GH95_N_dom"/>
</dbReference>
<dbReference type="Gene3D" id="2.60.40.1180">
    <property type="entry name" value="Golgi alpha-mannosidase II"/>
    <property type="match status" value="1"/>
</dbReference>
<dbReference type="Gene3D" id="1.50.10.10">
    <property type="match status" value="1"/>
</dbReference>
<dbReference type="InterPro" id="IPR016518">
    <property type="entry name" value="Alpha-L-fucosidase"/>
</dbReference>
<dbReference type="InterPro" id="IPR054363">
    <property type="entry name" value="GH95_cat"/>
</dbReference>
<keyword evidence="5" id="KW-1185">Reference proteome</keyword>
<dbReference type="SUPFAM" id="SSF48208">
    <property type="entry name" value="Six-hairpin glycosidases"/>
    <property type="match status" value="1"/>
</dbReference>
<protein>
    <submittedName>
        <fullName evidence="4">Alpha/beta hydrolase</fullName>
    </submittedName>
</protein>
<dbReference type="GO" id="GO:0016787">
    <property type="term" value="F:hydrolase activity"/>
    <property type="evidence" value="ECO:0007669"/>
    <property type="project" value="UniProtKB-KW"/>
</dbReference>
<gene>
    <name evidence="4" type="ORF">PACILC2_05150</name>
</gene>
<evidence type="ECO:0000313" key="4">
    <source>
        <dbReference type="EMBL" id="GIQ61947.1"/>
    </source>
</evidence>
<evidence type="ECO:0000259" key="3">
    <source>
        <dbReference type="Pfam" id="PF22124"/>
    </source>
</evidence>
<feature type="domain" description="Glycosyl hydrolase family 95 catalytic" evidence="3">
    <location>
        <begin position="279"/>
        <end position="698"/>
    </location>
</feature>
<name>A0ABQ4N184_9BACL</name>
<dbReference type="InterPro" id="IPR012341">
    <property type="entry name" value="6hp_glycosidase-like_sf"/>
</dbReference>
<evidence type="ECO:0000259" key="2">
    <source>
        <dbReference type="Pfam" id="PF21307"/>
    </source>
</evidence>
<proteinExistence type="predicted"/>
<dbReference type="Proteomes" id="UP000680304">
    <property type="component" value="Unassembled WGS sequence"/>
</dbReference>
<dbReference type="Pfam" id="PF21307">
    <property type="entry name" value="Glyco_hydro_95_C"/>
    <property type="match status" value="1"/>
</dbReference>
<accession>A0ABQ4N184</accession>
<dbReference type="InterPro" id="IPR049053">
    <property type="entry name" value="AFCA-like_C"/>
</dbReference>